<evidence type="ECO:0000313" key="6">
    <source>
        <dbReference type="EMBL" id="VVJ16524.1"/>
    </source>
</evidence>
<organism evidence="6 7">
    <name type="scientific">Amycolatopsis camponoti</name>
    <dbReference type="NCBI Taxonomy" id="2606593"/>
    <lineage>
        <taxon>Bacteria</taxon>
        <taxon>Bacillati</taxon>
        <taxon>Actinomycetota</taxon>
        <taxon>Actinomycetes</taxon>
        <taxon>Pseudonocardiales</taxon>
        <taxon>Pseudonocardiaceae</taxon>
        <taxon>Amycolatopsis</taxon>
    </lineage>
</organism>
<proteinExistence type="inferred from homology"/>
<evidence type="ECO:0000256" key="1">
    <source>
        <dbReference type="ARBA" id="ARBA00009437"/>
    </source>
</evidence>
<feature type="domain" description="HTH lysR-type" evidence="5">
    <location>
        <begin position="2"/>
        <end position="59"/>
    </location>
</feature>
<dbReference type="SUPFAM" id="SSF46785">
    <property type="entry name" value="Winged helix' DNA-binding domain"/>
    <property type="match status" value="1"/>
</dbReference>
<dbReference type="PRINTS" id="PR00039">
    <property type="entry name" value="HTHLYSR"/>
</dbReference>
<dbReference type="PANTHER" id="PTHR30346">
    <property type="entry name" value="TRANSCRIPTIONAL DUAL REGULATOR HCAR-RELATED"/>
    <property type="match status" value="1"/>
</dbReference>
<dbReference type="PANTHER" id="PTHR30346:SF28">
    <property type="entry name" value="HTH-TYPE TRANSCRIPTIONAL REGULATOR CYNR"/>
    <property type="match status" value="1"/>
</dbReference>
<dbReference type="FunFam" id="1.10.10.10:FF:000001">
    <property type="entry name" value="LysR family transcriptional regulator"/>
    <property type="match status" value="1"/>
</dbReference>
<evidence type="ECO:0000256" key="2">
    <source>
        <dbReference type="ARBA" id="ARBA00023015"/>
    </source>
</evidence>
<dbReference type="GO" id="GO:0003700">
    <property type="term" value="F:DNA-binding transcription factor activity"/>
    <property type="evidence" value="ECO:0007669"/>
    <property type="project" value="InterPro"/>
</dbReference>
<keyword evidence="3" id="KW-0238">DNA-binding</keyword>
<evidence type="ECO:0000313" key="7">
    <source>
        <dbReference type="Proteomes" id="UP000399805"/>
    </source>
</evidence>
<dbReference type="AlphaFoldDB" id="A0A6I8LGD2"/>
<dbReference type="EMBL" id="CABVGP010000001">
    <property type="protein sequence ID" value="VVJ16524.1"/>
    <property type="molecule type" value="Genomic_DNA"/>
</dbReference>
<evidence type="ECO:0000256" key="4">
    <source>
        <dbReference type="ARBA" id="ARBA00023163"/>
    </source>
</evidence>
<dbReference type="Proteomes" id="UP000399805">
    <property type="component" value="Unassembled WGS sequence"/>
</dbReference>
<dbReference type="InterPro" id="IPR036388">
    <property type="entry name" value="WH-like_DNA-bd_sf"/>
</dbReference>
<dbReference type="GO" id="GO:0032993">
    <property type="term" value="C:protein-DNA complex"/>
    <property type="evidence" value="ECO:0007669"/>
    <property type="project" value="TreeGrafter"/>
</dbReference>
<keyword evidence="4" id="KW-0804">Transcription</keyword>
<dbReference type="Gene3D" id="3.40.190.10">
    <property type="entry name" value="Periplasmic binding protein-like II"/>
    <property type="match status" value="2"/>
</dbReference>
<reference evidence="6 7" key="1">
    <citation type="submission" date="2019-09" db="EMBL/GenBank/DDBJ databases">
        <authorList>
            <person name="Leyn A S."/>
        </authorList>
    </citation>
    <scope>NUCLEOTIDE SEQUENCE [LARGE SCALE GENOMIC DNA]</scope>
    <source>
        <strain evidence="6">AA231_1</strain>
    </source>
</reference>
<dbReference type="SUPFAM" id="SSF53850">
    <property type="entry name" value="Periplasmic binding protein-like II"/>
    <property type="match status" value="1"/>
</dbReference>
<dbReference type="PROSITE" id="PS50931">
    <property type="entry name" value="HTH_LYSR"/>
    <property type="match status" value="1"/>
</dbReference>
<dbReference type="Pfam" id="PF00126">
    <property type="entry name" value="HTH_1"/>
    <property type="match status" value="1"/>
</dbReference>
<keyword evidence="7" id="KW-1185">Reference proteome</keyword>
<gene>
    <name evidence="6" type="ORF">AA23TX_01545</name>
</gene>
<comment type="similarity">
    <text evidence="1">Belongs to the LysR transcriptional regulatory family.</text>
</comment>
<dbReference type="InterPro" id="IPR005119">
    <property type="entry name" value="LysR_subst-bd"/>
</dbReference>
<keyword evidence="2" id="KW-0805">Transcription regulation</keyword>
<evidence type="ECO:0000256" key="3">
    <source>
        <dbReference type="ARBA" id="ARBA00023125"/>
    </source>
</evidence>
<dbReference type="Pfam" id="PF03466">
    <property type="entry name" value="LysR_substrate"/>
    <property type="match status" value="1"/>
</dbReference>
<evidence type="ECO:0000259" key="5">
    <source>
        <dbReference type="PROSITE" id="PS50931"/>
    </source>
</evidence>
<dbReference type="InterPro" id="IPR036390">
    <property type="entry name" value="WH_DNA-bd_sf"/>
</dbReference>
<name>A0A6I8LGD2_9PSEU</name>
<dbReference type="InterPro" id="IPR000847">
    <property type="entry name" value="LysR_HTH_N"/>
</dbReference>
<sequence length="277" mass="29901">MVSLRQLEYLVTVVDTGSFTRAAEQLHVTQPALSHQMRALEQGLGGPLLERLPRTVRLTPMGRAMLPHARAALADAERARCAARLASGTTAGELQVATVYSMSLGVLPPALRVWRRDRPGVDVRLIEFRHADELRDAMAAGEADVALGPLPPVWTGPVRELGVEEFVVVLPADGASEASPTGVVDLATLADCAWVHYAPGNGLAELVDAACAAAGFRPRAAVRTEQTAAARSWRRRASARRWSRRTSCRPGSTAGFCGRVCRCAGRWRLTRGPLRTR</sequence>
<dbReference type="GO" id="GO:0003677">
    <property type="term" value="F:DNA binding"/>
    <property type="evidence" value="ECO:0007669"/>
    <property type="project" value="UniProtKB-KW"/>
</dbReference>
<accession>A0A6I8LGD2</accession>
<protein>
    <submittedName>
        <fullName evidence="6">Transcriptional regulator</fullName>
    </submittedName>
</protein>
<dbReference type="Gene3D" id="1.10.10.10">
    <property type="entry name" value="Winged helix-like DNA-binding domain superfamily/Winged helix DNA-binding domain"/>
    <property type="match status" value="1"/>
</dbReference>
<dbReference type="CDD" id="cd05466">
    <property type="entry name" value="PBP2_LTTR_substrate"/>
    <property type="match status" value="1"/>
</dbReference>